<feature type="compositionally biased region" description="Basic and acidic residues" evidence="1">
    <location>
        <begin position="188"/>
        <end position="199"/>
    </location>
</feature>
<dbReference type="PANTHER" id="PTHR34606:SF15">
    <property type="entry name" value="BON DOMAIN-CONTAINING PROTEIN"/>
    <property type="match status" value="1"/>
</dbReference>
<dbReference type="InterPro" id="IPR007055">
    <property type="entry name" value="BON_dom"/>
</dbReference>
<feature type="region of interest" description="Disordered" evidence="1">
    <location>
        <begin position="275"/>
        <end position="306"/>
    </location>
</feature>
<feature type="domain" description="BON" evidence="2">
    <location>
        <begin position="208"/>
        <end position="276"/>
    </location>
</feature>
<gene>
    <name evidence="3" type="ORF">PYV00_03825</name>
</gene>
<dbReference type="SMART" id="SM00749">
    <property type="entry name" value="BON"/>
    <property type="match status" value="1"/>
</dbReference>
<dbReference type="InterPro" id="IPR014004">
    <property type="entry name" value="Transpt-assoc_nodulatn_dom_bac"/>
</dbReference>
<organism evidence="3 4">
    <name type="scientific">Novosphingobium album</name>
    <name type="common">ex Liu et al. 2023</name>
    <dbReference type="NCBI Taxonomy" id="3031130"/>
    <lineage>
        <taxon>Bacteria</taxon>
        <taxon>Pseudomonadati</taxon>
        <taxon>Pseudomonadota</taxon>
        <taxon>Alphaproteobacteria</taxon>
        <taxon>Sphingomonadales</taxon>
        <taxon>Sphingomonadaceae</taxon>
        <taxon>Novosphingobium</taxon>
    </lineage>
</organism>
<keyword evidence="4" id="KW-1185">Reference proteome</keyword>
<dbReference type="EMBL" id="JARESE010000010">
    <property type="protein sequence ID" value="MDE8650850.1"/>
    <property type="molecule type" value="Genomic_DNA"/>
</dbReference>
<evidence type="ECO:0000259" key="2">
    <source>
        <dbReference type="PROSITE" id="PS50914"/>
    </source>
</evidence>
<dbReference type="InterPro" id="IPR047800">
    <property type="entry name" value="SWFGD_dom"/>
</dbReference>
<feature type="compositionally biased region" description="Low complexity" evidence="1">
    <location>
        <begin position="279"/>
        <end position="298"/>
    </location>
</feature>
<dbReference type="RefSeq" id="WP_275226927.1">
    <property type="nucleotide sequence ID" value="NZ_JARESE010000010.1"/>
</dbReference>
<evidence type="ECO:0000313" key="4">
    <source>
        <dbReference type="Proteomes" id="UP001216253"/>
    </source>
</evidence>
<sequence length="306" mass="33710">MNDRDRHSQQGRQPNQGGGYGNDFYDGPRQQNQFAEGARQAGSDWRDHGQRGQRSPGQMGSAYDGNFQASQPYADEQRRIASASEADYREDRGGYAREQRGYRGAYPARDQDEGYRGDFSSFTGADYGGRDFYASRGRGYAASAYQPGLGGYGQRTASDYGEWRAYGEQRGFLERAGDEIASWFGDEDAARRREQDHSGRGPADYTRSDERIREDANDRLTHDRNVDARNVTVAVSNGEVTLSGTVDTRQAKRRAEDVVDQIPGVRHVQNNLRVDDGARTGTGANLAATGTGRAATGTSRVTEKTG</sequence>
<feature type="region of interest" description="Disordered" evidence="1">
    <location>
        <begin position="1"/>
        <end position="114"/>
    </location>
</feature>
<dbReference type="Proteomes" id="UP001216253">
    <property type="component" value="Unassembled WGS sequence"/>
</dbReference>
<dbReference type="PANTHER" id="PTHR34606">
    <property type="entry name" value="BON DOMAIN-CONTAINING PROTEIN"/>
    <property type="match status" value="1"/>
</dbReference>
<evidence type="ECO:0000313" key="3">
    <source>
        <dbReference type="EMBL" id="MDE8650850.1"/>
    </source>
</evidence>
<name>A0ABT5WLE1_9SPHN</name>
<evidence type="ECO:0000256" key="1">
    <source>
        <dbReference type="SAM" id="MobiDB-lite"/>
    </source>
</evidence>
<dbReference type="NCBIfam" id="NF033157">
    <property type="entry name" value="SWFGD_domain"/>
    <property type="match status" value="1"/>
</dbReference>
<dbReference type="Gene3D" id="3.30.1340.30">
    <property type="match status" value="1"/>
</dbReference>
<feature type="region of interest" description="Disordered" evidence="1">
    <location>
        <begin position="188"/>
        <end position="212"/>
    </location>
</feature>
<comment type="caution">
    <text evidence="3">The sequence shown here is derived from an EMBL/GenBank/DDBJ whole genome shotgun (WGS) entry which is preliminary data.</text>
</comment>
<accession>A0ABT5WLE1</accession>
<feature type="compositionally biased region" description="Basic and acidic residues" evidence="1">
    <location>
        <begin position="86"/>
        <end position="101"/>
    </location>
</feature>
<proteinExistence type="predicted"/>
<dbReference type="Pfam" id="PF04972">
    <property type="entry name" value="BON"/>
    <property type="match status" value="1"/>
</dbReference>
<dbReference type="InterPro" id="IPR051686">
    <property type="entry name" value="Lipoprotein_DolP"/>
</dbReference>
<reference evidence="3 4" key="1">
    <citation type="submission" date="2023-03" db="EMBL/GenBank/DDBJ databases">
        <title>NovoSphingobium album sp. nov. isolated from polycyclic aromatic hydrocarbons- and heavy-metal polluted soil.</title>
        <authorList>
            <person name="Liu Z."/>
            <person name="Wang K."/>
        </authorList>
    </citation>
    <scope>NUCLEOTIDE SEQUENCE [LARGE SCALE GENOMIC DNA]</scope>
    <source>
        <strain evidence="3 4">H3SJ31-1</strain>
    </source>
</reference>
<dbReference type="PROSITE" id="PS50914">
    <property type="entry name" value="BON"/>
    <property type="match status" value="1"/>
</dbReference>
<protein>
    <submittedName>
        <fullName evidence="3">BON domain-containing protein</fullName>
    </submittedName>
</protein>